<evidence type="ECO:0000313" key="16">
    <source>
        <dbReference type="EMBL" id="CAF3615172.1"/>
    </source>
</evidence>
<proteinExistence type="predicted"/>
<dbReference type="EMBL" id="CAJOBA010001802">
    <property type="protein sequence ID" value="CAF3615172.1"/>
    <property type="molecule type" value="Genomic_DNA"/>
</dbReference>
<keyword evidence="4" id="KW-1017">Isopeptide bond</keyword>
<feature type="compositionally biased region" description="Polar residues" evidence="13">
    <location>
        <begin position="352"/>
        <end position="369"/>
    </location>
</feature>
<keyword evidence="5" id="KW-0832">Ubl conjugation</keyword>
<reference evidence="15" key="1">
    <citation type="submission" date="2021-02" db="EMBL/GenBank/DDBJ databases">
        <authorList>
            <person name="Nowell W R."/>
        </authorList>
    </citation>
    <scope>NUCLEOTIDE SEQUENCE</scope>
</reference>
<dbReference type="InterPro" id="IPR026314">
    <property type="entry name" value="YLP_motif_con_p1"/>
</dbReference>
<feature type="region of interest" description="Disordered" evidence="13">
    <location>
        <begin position="633"/>
        <end position="692"/>
    </location>
</feature>
<evidence type="ECO:0000256" key="2">
    <source>
        <dbReference type="ARBA" id="ARBA00022481"/>
    </source>
</evidence>
<dbReference type="EMBL" id="CAJNOQ010000720">
    <property type="protein sequence ID" value="CAF0831521.1"/>
    <property type="molecule type" value="Genomic_DNA"/>
</dbReference>
<dbReference type="GO" id="GO:0051225">
    <property type="term" value="P:spindle assembly"/>
    <property type="evidence" value="ECO:0007669"/>
    <property type="project" value="InterPro"/>
</dbReference>
<comment type="subunit">
    <text evidence="10">Interacts with PPP1CA and NCOA5. Forms a complex with ILF2, ILF3, KHDRBS1, RBMX, NCOA5 and PPP1CA.</text>
</comment>
<evidence type="ECO:0000256" key="12">
    <source>
        <dbReference type="ARBA" id="ARBA00083294"/>
    </source>
</evidence>
<keyword evidence="6" id="KW-0805">Transcription regulation</keyword>
<evidence type="ECO:0000256" key="6">
    <source>
        <dbReference type="ARBA" id="ARBA00023015"/>
    </source>
</evidence>
<dbReference type="FunFam" id="3.40.50.300:FF:000399">
    <property type="entry name" value="YLP motif containing 1"/>
    <property type="match status" value="1"/>
</dbReference>
<name>A0A813UTN1_9BILA</name>
<comment type="subcellular location">
    <subcellularLocation>
        <location evidence="1">Nucleus speckle</location>
    </subcellularLocation>
</comment>
<gene>
    <name evidence="15" type="ORF">GPM918_LOCUS5080</name>
    <name evidence="14" type="ORF">OVA965_LOCUS6127</name>
    <name evidence="17" type="ORF">SRO942_LOCUS5081</name>
    <name evidence="16" type="ORF">TMI583_LOCUS6123</name>
</gene>
<evidence type="ECO:0000256" key="1">
    <source>
        <dbReference type="ARBA" id="ARBA00004324"/>
    </source>
</evidence>
<dbReference type="GO" id="GO:0032204">
    <property type="term" value="P:regulation of telomere maintenance"/>
    <property type="evidence" value="ECO:0007669"/>
    <property type="project" value="TreeGrafter"/>
</dbReference>
<dbReference type="InterPro" id="IPR027417">
    <property type="entry name" value="P-loop_NTPase"/>
</dbReference>
<keyword evidence="18" id="KW-1185">Reference proteome</keyword>
<comment type="function">
    <text evidence="9">Plays a role in the reduction of telomerase activity during differentiation of embryonic stem cells by binding to the core promoter of TERT and controlling its down-regulation.</text>
</comment>
<keyword evidence="8" id="KW-0539">Nucleus</keyword>
<accession>A0A813UTN1</accession>
<dbReference type="Proteomes" id="UP000677228">
    <property type="component" value="Unassembled WGS sequence"/>
</dbReference>
<sequence length="765" mass="88752">MTIEQKLLLRLIDEVIISEELSTSDLAIVRRLKENLLTSSVTNLKDCLCKLPPSIQHRVGDSLNETVNTLCLYVGTTKNELYDVISNTISNVQLNRKQLKVKDEMLQKEVKNINQLYAKLSSQVKSFVDNLKITAANEIHTKESDSIKQQCNLILKQIQLCRMELMKITYTDETRQHLDKIRQNYEQYQTYFENQIQYYEEIKHVITDQGTHYKTLIDNYYVDLVSNIQQQQQQQQQFVLIQQQQQQQQLRPPTIYLTQQTSSQPVIMPFGSSSQAMQYTYTPQQYQQHQPSSMMFFPPQQQPNQIWSSSIVQSDNPFFHSVHQQTTSVPLQPPQIHPGVKRKSSCLEEQEQSLGEQKQQFPSLMSLSTQQQSKSMLSLPPPPPPVPHSLLPSQMRQPINNHGPTRWHSSNSNQTFQLESKQHKIFQKHQMICIDSILKEPGRSQRPSQIVIFLRGLPGAGKSYVSDLIKAEEEKHGASKPKIFSLDNYFLTENEKESKDVKTGKIIKTNVMEYEYDEQMEETYRKSMIKTFKKTVDDRFFPFLIVDQNNDEIRHFREMVDYAEMHQFQVYFIELHNDPVSCANRNIHNRTLTDIQAIHKCWEVLPLRYNILDIRSFLQDDAIEEIEMGDAVAEETKESDNSNNGDDDNNISTMENVSDDDNSEYRLDGLRTRSVHRSNSPSVSSADGLNEIESGDSIESLVEGQSIRSPTSSGKKRVRWADIEEKTLHTRKRAIGFVVGQTVEDWKRMSDDYDPSQKLNQYKYI</sequence>
<evidence type="ECO:0000256" key="11">
    <source>
        <dbReference type="ARBA" id="ARBA00068971"/>
    </source>
</evidence>
<organism evidence="15 18">
    <name type="scientific">Didymodactylos carnosus</name>
    <dbReference type="NCBI Taxonomy" id="1234261"/>
    <lineage>
        <taxon>Eukaryota</taxon>
        <taxon>Metazoa</taxon>
        <taxon>Spiralia</taxon>
        <taxon>Gnathifera</taxon>
        <taxon>Rotifera</taxon>
        <taxon>Eurotatoria</taxon>
        <taxon>Bdelloidea</taxon>
        <taxon>Philodinida</taxon>
        <taxon>Philodinidae</taxon>
        <taxon>Didymodactylos</taxon>
    </lineage>
</organism>
<evidence type="ECO:0000256" key="3">
    <source>
        <dbReference type="ARBA" id="ARBA00022491"/>
    </source>
</evidence>
<keyword evidence="7" id="KW-0804">Transcription</keyword>
<dbReference type="AlphaFoldDB" id="A0A813UTN1"/>
<evidence type="ECO:0000313" key="15">
    <source>
        <dbReference type="EMBL" id="CAF0831521.1"/>
    </source>
</evidence>
<evidence type="ECO:0000256" key="7">
    <source>
        <dbReference type="ARBA" id="ARBA00023163"/>
    </source>
</evidence>
<dbReference type="GO" id="GO:0070652">
    <property type="term" value="C:HAUS complex"/>
    <property type="evidence" value="ECO:0007669"/>
    <property type="project" value="InterPro"/>
</dbReference>
<dbReference type="InterPro" id="IPR029327">
    <property type="entry name" value="HAUS4"/>
</dbReference>
<dbReference type="PANTHER" id="PTHR13413">
    <property type="entry name" value="YLP MOTIF CONTAINING PROTEIN NUCLEAR PROTEIN ZAP"/>
    <property type="match status" value="1"/>
</dbReference>
<protein>
    <recommendedName>
        <fullName evidence="11">YLP motif-containing protein 1</fullName>
    </recommendedName>
    <alternativeName>
        <fullName evidence="12">Nuclear protein ZAP3</fullName>
    </alternativeName>
</protein>
<dbReference type="Proteomes" id="UP000682733">
    <property type="component" value="Unassembled WGS sequence"/>
</dbReference>
<dbReference type="GO" id="GO:0016607">
    <property type="term" value="C:nuclear speck"/>
    <property type="evidence" value="ECO:0007669"/>
    <property type="project" value="UniProtKB-SubCell"/>
</dbReference>
<comment type="caution">
    <text evidence="15">The sequence shown here is derived from an EMBL/GenBank/DDBJ whole genome shotgun (WGS) entry which is preliminary data.</text>
</comment>
<dbReference type="SUPFAM" id="SSF52540">
    <property type="entry name" value="P-loop containing nucleoside triphosphate hydrolases"/>
    <property type="match status" value="1"/>
</dbReference>
<dbReference type="EMBL" id="CAJNOK010001802">
    <property type="protein sequence ID" value="CAF0830682.1"/>
    <property type="molecule type" value="Genomic_DNA"/>
</dbReference>
<dbReference type="Pfam" id="PF14735">
    <property type="entry name" value="HAUS4"/>
    <property type="match status" value="1"/>
</dbReference>
<dbReference type="PANTHER" id="PTHR13413:SF0">
    <property type="entry name" value="YLP MOTIF-CONTAINING PROTEIN 1"/>
    <property type="match status" value="1"/>
</dbReference>
<dbReference type="Gene3D" id="3.40.50.300">
    <property type="entry name" value="P-loop containing nucleotide triphosphate hydrolases"/>
    <property type="match status" value="1"/>
</dbReference>
<evidence type="ECO:0000256" key="9">
    <source>
        <dbReference type="ARBA" id="ARBA00058677"/>
    </source>
</evidence>
<evidence type="ECO:0000313" key="17">
    <source>
        <dbReference type="EMBL" id="CAF3618598.1"/>
    </source>
</evidence>
<keyword evidence="3" id="KW-0678">Repressor</keyword>
<evidence type="ECO:0000256" key="10">
    <source>
        <dbReference type="ARBA" id="ARBA00065932"/>
    </source>
</evidence>
<dbReference type="Proteomes" id="UP000681722">
    <property type="component" value="Unassembled WGS sequence"/>
</dbReference>
<keyword evidence="2" id="KW-0488">Methylation</keyword>
<feature type="region of interest" description="Disordered" evidence="13">
    <location>
        <begin position="324"/>
        <end position="382"/>
    </location>
</feature>
<evidence type="ECO:0000256" key="8">
    <source>
        <dbReference type="ARBA" id="ARBA00023242"/>
    </source>
</evidence>
<evidence type="ECO:0000313" key="14">
    <source>
        <dbReference type="EMBL" id="CAF0830682.1"/>
    </source>
</evidence>
<dbReference type="EMBL" id="CAJOBC010000720">
    <property type="protein sequence ID" value="CAF3618598.1"/>
    <property type="molecule type" value="Genomic_DNA"/>
</dbReference>
<evidence type="ECO:0000256" key="13">
    <source>
        <dbReference type="SAM" id="MobiDB-lite"/>
    </source>
</evidence>
<dbReference type="OrthoDB" id="513595at2759"/>
<evidence type="ECO:0000256" key="5">
    <source>
        <dbReference type="ARBA" id="ARBA00022843"/>
    </source>
</evidence>
<evidence type="ECO:0000256" key="4">
    <source>
        <dbReference type="ARBA" id="ARBA00022499"/>
    </source>
</evidence>
<dbReference type="Proteomes" id="UP000663829">
    <property type="component" value="Unassembled WGS sequence"/>
</dbReference>
<evidence type="ECO:0000313" key="18">
    <source>
        <dbReference type="Proteomes" id="UP000663829"/>
    </source>
</evidence>